<comment type="caution">
    <text evidence="2">The sequence shown here is derived from an EMBL/GenBank/DDBJ whole genome shotgun (WGS) entry which is preliminary data.</text>
</comment>
<dbReference type="RefSeq" id="WP_128193915.1">
    <property type="nucleotide sequence ID" value="NZ_SACJ01000002.1"/>
</dbReference>
<evidence type="ECO:0000313" key="2">
    <source>
        <dbReference type="EMBL" id="RVT78716.1"/>
    </source>
</evidence>
<proteinExistence type="predicted"/>
<dbReference type="InterPro" id="IPR000595">
    <property type="entry name" value="cNMP-bd_dom"/>
</dbReference>
<dbReference type="SMART" id="SM00100">
    <property type="entry name" value="cNMP"/>
    <property type="match status" value="1"/>
</dbReference>
<keyword evidence="3" id="KW-1185">Reference proteome</keyword>
<dbReference type="Proteomes" id="UP000285211">
    <property type="component" value="Unassembled WGS sequence"/>
</dbReference>
<gene>
    <name evidence="2" type="ORF">EOD40_05645</name>
</gene>
<protein>
    <submittedName>
        <fullName evidence="2">Crp/Fnr family transcriptional regulator</fullName>
    </submittedName>
</protein>
<dbReference type="OrthoDB" id="1092431at2"/>
<dbReference type="InterPro" id="IPR018490">
    <property type="entry name" value="cNMP-bd_dom_sf"/>
</dbReference>
<name>A0A3S2U5H8_9FLAO</name>
<sequence length="189" mass="22385">MYDQLTQFIREKLSISGEDLDSILPYFKMLSAKKNELLVSHGELGHQLYFVEKGCLRVFFINEEGQESTRHLAFENYLAGALISFITDTTAVEYVQALEDSELLYIDRKDFFYLLEKYPVWEKFYRHYLEYAYVTNTNRLMSFITMDAKTRYENLLKERPIVVKRLPNKVVASFLNISQETLSRLKSRK</sequence>
<dbReference type="Gene3D" id="2.60.120.10">
    <property type="entry name" value="Jelly Rolls"/>
    <property type="match status" value="1"/>
</dbReference>
<dbReference type="AlphaFoldDB" id="A0A3S2U5H8"/>
<dbReference type="EMBL" id="SACJ01000002">
    <property type="protein sequence ID" value="RVT78716.1"/>
    <property type="molecule type" value="Genomic_DNA"/>
</dbReference>
<dbReference type="Pfam" id="PF00027">
    <property type="entry name" value="cNMP_binding"/>
    <property type="match status" value="1"/>
</dbReference>
<feature type="domain" description="Cyclic nucleotide-binding" evidence="1">
    <location>
        <begin position="26"/>
        <end position="115"/>
    </location>
</feature>
<dbReference type="InterPro" id="IPR014710">
    <property type="entry name" value="RmlC-like_jellyroll"/>
</dbReference>
<dbReference type="PROSITE" id="PS50042">
    <property type="entry name" value="CNMP_BINDING_3"/>
    <property type="match status" value="1"/>
</dbReference>
<organism evidence="2 3">
    <name type="scientific">Flavobacterium sufflavum</name>
    <dbReference type="NCBI Taxonomy" id="1921138"/>
    <lineage>
        <taxon>Bacteria</taxon>
        <taxon>Pseudomonadati</taxon>
        <taxon>Bacteroidota</taxon>
        <taxon>Flavobacteriia</taxon>
        <taxon>Flavobacteriales</taxon>
        <taxon>Flavobacteriaceae</taxon>
        <taxon>Flavobacterium</taxon>
    </lineage>
</organism>
<dbReference type="SUPFAM" id="SSF51206">
    <property type="entry name" value="cAMP-binding domain-like"/>
    <property type="match status" value="1"/>
</dbReference>
<dbReference type="CDD" id="cd00038">
    <property type="entry name" value="CAP_ED"/>
    <property type="match status" value="1"/>
</dbReference>
<evidence type="ECO:0000259" key="1">
    <source>
        <dbReference type="PROSITE" id="PS50042"/>
    </source>
</evidence>
<accession>A0A3S2U5H8</accession>
<evidence type="ECO:0000313" key="3">
    <source>
        <dbReference type="Proteomes" id="UP000285211"/>
    </source>
</evidence>
<reference evidence="2 3" key="1">
    <citation type="submission" date="2019-01" db="EMBL/GenBank/DDBJ databases">
        <authorList>
            <person name="Chen W.-M."/>
        </authorList>
    </citation>
    <scope>NUCLEOTIDE SEQUENCE [LARGE SCALE GENOMIC DNA]</scope>
    <source>
        <strain evidence="2 3">BBQ-12</strain>
    </source>
</reference>